<keyword evidence="2" id="KW-1185">Reference proteome</keyword>
<proteinExistence type="predicted"/>
<name>A0A6H3FBQ1_9BACT</name>
<evidence type="ECO:0000313" key="1">
    <source>
        <dbReference type="EMBL" id="TBH79624.1"/>
    </source>
</evidence>
<evidence type="ECO:0000313" key="2">
    <source>
        <dbReference type="Proteomes" id="UP000292919"/>
    </source>
</evidence>
<reference evidence="1 2" key="1">
    <citation type="submission" date="2018-12" db="EMBL/GenBank/DDBJ databases">
        <title>First genome draft of Desulfovibrio legallis sp. nov.</title>
        <authorList>
            <person name="Ben Dhia O."/>
            <person name="Najjari A."/>
            <person name="Ferjani R."/>
            <person name="Fhoula I."/>
            <person name="Fardeau M.-L."/>
            <person name="Boudabbous A."/>
            <person name="Ouzari H.I."/>
        </authorList>
    </citation>
    <scope>NUCLEOTIDE SEQUENCE [LARGE SCALE GENOMIC DNA]</scope>
    <source>
        <strain evidence="1 2">H1T</strain>
    </source>
</reference>
<sequence length="134" mass="15008">MCDYGLFKKIDALLAAGHTTGARRLLLELQSRCLAQDDELDLLRTRLQTLEDTVQIQRDLYQRQGLYWLRSQGVSLGPFCPQCQENGGGLIRLYPTGTALCCPYCHALYPRPGCQETPANSGALRHARILPFGR</sequence>
<comment type="caution">
    <text evidence="1">The sequence shown here is derived from an EMBL/GenBank/DDBJ whole genome shotgun (WGS) entry which is preliminary data.</text>
</comment>
<dbReference type="Proteomes" id="UP000292919">
    <property type="component" value="Unassembled WGS sequence"/>
</dbReference>
<protein>
    <submittedName>
        <fullName evidence="1">Uncharacterized protein</fullName>
    </submittedName>
</protein>
<dbReference type="EMBL" id="SIXC01000007">
    <property type="protein sequence ID" value="TBH79624.1"/>
    <property type="molecule type" value="Genomic_DNA"/>
</dbReference>
<dbReference type="RefSeq" id="WP_118228840.1">
    <property type="nucleotide sequence ID" value="NZ_DBFBQU010000237.1"/>
</dbReference>
<accession>A0A6H3FBQ1</accession>
<dbReference type="AlphaFoldDB" id="A0A6H3FBQ1"/>
<gene>
    <name evidence="1" type="ORF">EB812_06840</name>
</gene>
<organism evidence="1 2">
    <name type="scientific">Desulfovibrio legallii</name>
    <dbReference type="NCBI Taxonomy" id="571438"/>
    <lineage>
        <taxon>Bacteria</taxon>
        <taxon>Pseudomonadati</taxon>
        <taxon>Thermodesulfobacteriota</taxon>
        <taxon>Desulfovibrionia</taxon>
        <taxon>Desulfovibrionales</taxon>
        <taxon>Desulfovibrionaceae</taxon>
        <taxon>Desulfovibrio</taxon>
    </lineage>
</organism>